<keyword evidence="1" id="KW-0614">Plasmid</keyword>
<dbReference type="KEGG" id="abs:AZOBR_p270189"/>
<dbReference type="EMBL" id="HE577329">
    <property type="protein sequence ID" value="CCD01993.1"/>
    <property type="molecule type" value="Genomic_DNA"/>
</dbReference>
<sequence>MFLPKPRWSERKLGLVMGYKVHRLALPFQI</sequence>
<dbReference type="AlphaFoldDB" id="A0A9P1JY34"/>
<accession>A0A9P1JY34</accession>
<keyword evidence="2" id="KW-1185">Reference proteome</keyword>
<proteinExistence type="predicted"/>
<organism evidence="1 2">
    <name type="scientific">Azospirillum baldaniorum</name>
    <dbReference type="NCBI Taxonomy" id="1064539"/>
    <lineage>
        <taxon>Bacteria</taxon>
        <taxon>Pseudomonadati</taxon>
        <taxon>Pseudomonadota</taxon>
        <taxon>Alphaproteobacteria</taxon>
        <taxon>Rhodospirillales</taxon>
        <taxon>Azospirillaceae</taxon>
        <taxon>Azospirillum</taxon>
    </lineage>
</organism>
<geneLocation type="plasmid" evidence="1 2">
    <name>AZOBR_p2</name>
</geneLocation>
<gene>
    <name evidence="1" type="ORF">AZOBR_p270189</name>
</gene>
<reference evidence="1 2" key="1">
    <citation type="journal article" date="2011" name="PLoS Genet.">
        <title>Azospirillum genomes reveal transition of bacteria from aquatic to terrestrial environments.</title>
        <authorList>
            <person name="Wisniewski-Dye F."/>
            <person name="Borziak K."/>
            <person name="Khalsa-Moyers G."/>
            <person name="Alexandre G."/>
            <person name="Sukharnikov L.O."/>
            <person name="Wuichet K."/>
            <person name="Hurst G.B."/>
            <person name="McDonald W.H."/>
            <person name="Robertson J.S."/>
            <person name="Barbe V."/>
            <person name="Calteau A."/>
            <person name="Rouy Z."/>
            <person name="Mangenot S."/>
            <person name="Prigent-Combaret C."/>
            <person name="Normand P."/>
            <person name="Boyer M."/>
            <person name="Siguier P."/>
            <person name="Dessaux Y."/>
            <person name="Elmerich C."/>
            <person name="Condemine G."/>
            <person name="Krishnen G."/>
            <person name="Kennedy I."/>
            <person name="Paterson A.H."/>
            <person name="Gonzalez V."/>
            <person name="Mavingui P."/>
            <person name="Zhulin I.B."/>
        </authorList>
    </citation>
    <scope>NUCLEOTIDE SEQUENCE [LARGE SCALE GENOMIC DNA]</scope>
    <source>
        <strain evidence="1 2">Sp245</strain>
    </source>
</reference>
<protein>
    <submittedName>
        <fullName evidence="1">Uncharacterized protein</fullName>
    </submittedName>
</protein>
<dbReference type="Proteomes" id="UP000007319">
    <property type="component" value="Plasmid AZOBR_p2"/>
</dbReference>
<name>A0A9P1JY34_9PROT</name>
<evidence type="ECO:0000313" key="2">
    <source>
        <dbReference type="Proteomes" id="UP000007319"/>
    </source>
</evidence>
<evidence type="ECO:0000313" key="1">
    <source>
        <dbReference type="EMBL" id="CCD01993.1"/>
    </source>
</evidence>